<dbReference type="EMBL" id="CP001958">
    <property type="protein sequence ID" value="ADG98331.1"/>
    <property type="molecule type" value="Genomic_DNA"/>
</dbReference>
<dbReference type="AlphaFoldDB" id="D6Z8Q1"/>
<dbReference type="KEGG" id="srt:Srot_1871"/>
<dbReference type="HOGENOM" id="CLU_016107_1_0_11"/>
<proteinExistence type="predicted"/>
<dbReference type="SUPFAM" id="SSF51338">
    <property type="entry name" value="Composite domain of metallo-dependent hydrolases"/>
    <property type="match status" value="1"/>
</dbReference>
<dbReference type="SUPFAM" id="SSF51556">
    <property type="entry name" value="Metallo-dependent hydrolases"/>
    <property type="match status" value="1"/>
</dbReference>
<dbReference type="eggNOG" id="COG3653">
    <property type="taxonomic scope" value="Bacteria"/>
</dbReference>
<reference evidence="2 3" key="1">
    <citation type="journal article" date="2010" name="Stand. Genomic Sci.">
        <title>Complete genome sequence of Segniliparus rotundus type strain (CDC 1076).</title>
        <authorList>
            <person name="Sikorski J."/>
            <person name="Lapidus A."/>
            <person name="Copeland A."/>
            <person name="Misra M."/>
            <person name="Glavina Del Rio T."/>
            <person name="Nolan M."/>
            <person name="Lucas S."/>
            <person name="Chen F."/>
            <person name="Tice H."/>
            <person name="Cheng J.F."/>
            <person name="Jando M."/>
            <person name="Schneider S."/>
            <person name="Bruce D."/>
            <person name="Goodwin L."/>
            <person name="Pitluck S."/>
            <person name="Liolios K."/>
            <person name="Mikhailova N."/>
            <person name="Pati A."/>
            <person name="Ivanova N."/>
            <person name="Mavromatis K."/>
            <person name="Chen A."/>
            <person name="Palaniappan K."/>
            <person name="Chertkov O."/>
            <person name="Land M."/>
            <person name="Hauser L."/>
            <person name="Chang Y.J."/>
            <person name="Jeffries C.D."/>
            <person name="Brettin T."/>
            <person name="Detter J.C."/>
            <person name="Han C."/>
            <person name="Rohde M."/>
            <person name="Goker M."/>
            <person name="Bristow J."/>
            <person name="Eisen J.A."/>
            <person name="Markowitz V."/>
            <person name="Hugenholtz P."/>
            <person name="Kyrpides N.C."/>
            <person name="Klenk H.P."/>
        </authorList>
    </citation>
    <scope>NUCLEOTIDE SEQUENCE [LARGE SCALE GENOMIC DNA]</scope>
    <source>
        <strain evidence="3">ATCC BAA-972 / CDC 1076 / CIP 108378 / DSM 44985 / JCM 13578</strain>
    </source>
</reference>
<dbReference type="InterPro" id="IPR032466">
    <property type="entry name" value="Metal_Hydrolase"/>
</dbReference>
<feature type="domain" description="Amidohydrolase 3" evidence="1">
    <location>
        <begin position="47"/>
        <end position="202"/>
    </location>
</feature>
<dbReference type="PANTHER" id="PTHR11647">
    <property type="entry name" value="HYDRANTOINASE/DIHYDROPYRIMIDINASE FAMILY MEMBER"/>
    <property type="match status" value="1"/>
</dbReference>
<evidence type="ECO:0000313" key="3">
    <source>
        <dbReference type="Proteomes" id="UP000002247"/>
    </source>
</evidence>
<dbReference type="GO" id="GO:0016812">
    <property type="term" value="F:hydrolase activity, acting on carbon-nitrogen (but not peptide) bonds, in cyclic amides"/>
    <property type="evidence" value="ECO:0007669"/>
    <property type="project" value="TreeGrafter"/>
</dbReference>
<evidence type="ECO:0000313" key="2">
    <source>
        <dbReference type="EMBL" id="ADG98331.1"/>
    </source>
</evidence>
<protein>
    <submittedName>
        <fullName evidence="2">Amidohydrolase</fullName>
    </submittedName>
</protein>
<dbReference type="Proteomes" id="UP000002247">
    <property type="component" value="Chromosome"/>
</dbReference>
<name>D6Z8Q1_SEGRD</name>
<accession>D6Z8Q1</accession>
<organism evidence="2 3">
    <name type="scientific">Segniliparus rotundus (strain ATCC BAA-972 / CDC 1076 / CIP 108378 / DSM 44985 / JCM 13578)</name>
    <dbReference type="NCBI Taxonomy" id="640132"/>
    <lineage>
        <taxon>Bacteria</taxon>
        <taxon>Bacillati</taxon>
        <taxon>Actinomycetota</taxon>
        <taxon>Actinomycetes</taxon>
        <taxon>Mycobacteriales</taxon>
        <taxon>Segniliparaceae</taxon>
        <taxon>Segniliparus</taxon>
    </lineage>
</organism>
<keyword evidence="2" id="KW-0378">Hydrolase</keyword>
<dbReference type="Gene3D" id="3.20.20.140">
    <property type="entry name" value="Metal-dependent hydrolases"/>
    <property type="match status" value="1"/>
</dbReference>
<dbReference type="PANTHER" id="PTHR11647:SF1">
    <property type="entry name" value="COLLAPSIN RESPONSE MEDIATOR PROTEIN"/>
    <property type="match status" value="1"/>
</dbReference>
<evidence type="ECO:0000259" key="1">
    <source>
        <dbReference type="Pfam" id="PF07969"/>
    </source>
</evidence>
<dbReference type="Pfam" id="PF07969">
    <property type="entry name" value="Amidohydro_3"/>
    <property type="match status" value="1"/>
</dbReference>
<dbReference type="InterPro" id="IPR050378">
    <property type="entry name" value="Metallo-dep_Hydrolases_sf"/>
</dbReference>
<dbReference type="GO" id="GO:0005829">
    <property type="term" value="C:cytosol"/>
    <property type="evidence" value="ECO:0007669"/>
    <property type="project" value="TreeGrafter"/>
</dbReference>
<dbReference type="OrthoDB" id="9766983at2"/>
<dbReference type="InterPro" id="IPR013108">
    <property type="entry name" value="Amidohydro_3"/>
</dbReference>
<dbReference type="InterPro" id="IPR011059">
    <property type="entry name" value="Metal-dep_hydrolase_composite"/>
</dbReference>
<keyword evidence="3" id="KW-1185">Reference proteome</keyword>
<gene>
    <name evidence="2" type="ordered locus">Srot_1871</name>
</gene>
<sequence>MPSFDLVIRNGLVFDGSGAPGVRCDVGVKDGNIAALSVEPLAAAGARTVDATGKWVLPGFIDVHTHYDAEVFAGTGLGESVRHGVTTVLYGNCSMSAVYVEPDDAADLFARVEALPWDAVHGLLKEHKDWTGPKSYRRAVERLPLGCNVATMIGHSDIRAAVLGLGRATDPEYRPTKAELDRMRAMVAEALDAGFAGLSTDRLRFSKLAGTRFAGAQLPSTYATWKEYELLYDVVRERGGVVQSNLDVSNRLETIQHFLHSAGGLLGRVRGRKPLKTSLLAALDLKSDRNVIRLLKLVTGLVNPLLGSDVSFQLLTAPFHLYSDGVDLVIFEEFASGTAALDIRDQVRRGAMMQSEEYRRAFRKDMAKKFGVNAWNRDFYDTEIVSCPEEAAVGKSFGQIADERGLQPVDVFLDLVSLYPGEVRWHTTVANDRPDVLGEAMAHKWFQFGNNDSGAHLRNFSFYNAPLRALKLVNDAHKAKKPFMSLETAVRRLTGELGEWYGLDAGRLRPGDRADIAVVDPAGLDDSLAEYHEELAPAFGVSRQVNRNDNAVAATVVGGRLVYSYGVFASGFGESLHAGQFLPGAAG</sequence>
<dbReference type="RefSeq" id="WP_013138784.1">
    <property type="nucleotide sequence ID" value="NC_014168.1"/>
</dbReference>
<dbReference type="STRING" id="640132.Srot_1871"/>